<organism evidence="1 2">
    <name type="scientific">Elysia marginata</name>
    <dbReference type="NCBI Taxonomy" id="1093978"/>
    <lineage>
        <taxon>Eukaryota</taxon>
        <taxon>Metazoa</taxon>
        <taxon>Spiralia</taxon>
        <taxon>Lophotrochozoa</taxon>
        <taxon>Mollusca</taxon>
        <taxon>Gastropoda</taxon>
        <taxon>Heterobranchia</taxon>
        <taxon>Euthyneura</taxon>
        <taxon>Panpulmonata</taxon>
        <taxon>Sacoglossa</taxon>
        <taxon>Placobranchoidea</taxon>
        <taxon>Plakobranchidae</taxon>
        <taxon>Elysia</taxon>
    </lineage>
</organism>
<sequence length="489" mass="55383">MNLLGNISLSRLTTARAIVTLTALCHLTMRKTEMKMWMSLQVNDQPLVSVSLDIPFTHDAIVAAEQKKVESFSCKCSCVKTAVGADGEKRVGCCTQFSVDEIMNIRMDWSSRTRERKDDMLIGLLLGQTLHSGDVPKRAGQGGPSSRQRITTSYSYASRVVCRETFMFLVGISREKLTTMKRHIIENGAAERSFRKKKPPSHALSAEDAERVVLFLRGYAEDHALVLPGRVKAVSRSDGRLLPSSHTKYFAHQQYLRSLAGSGHRAVSLSTFKREWKKYCPEIMVSKPATDLCWVCQDNNTKIQRSTNMATEVKQRLIENQSNHLTAVTTERSLYNECVRQAKKTINVEGALFRRTEVSCLDEMVKVVEDSTHNGINRAQLVGTEDGRLFVPTYDWQKFFAAHSKPFKGIKSFQHFKFSSKEPGICYARQTTKSDLDRRLVLEASARELSSPPFVPPPGLSRERQKYLFDNIRQFVKPEFQDVVCPRVE</sequence>
<keyword evidence="2" id="KW-1185">Reference proteome</keyword>
<dbReference type="Proteomes" id="UP000762676">
    <property type="component" value="Unassembled WGS sequence"/>
</dbReference>
<accession>A0AAV4J0P1</accession>
<proteinExistence type="predicted"/>
<reference evidence="1 2" key="1">
    <citation type="journal article" date="2021" name="Elife">
        <title>Chloroplast acquisition without the gene transfer in kleptoplastic sea slugs, Plakobranchus ocellatus.</title>
        <authorList>
            <person name="Maeda T."/>
            <person name="Takahashi S."/>
            <person name="Yoshida T."/>
            <person name="Shimamura S."/>
            <person name="Takaki Y."/>
            <person name="Nagai Y."/>
            <person name="Toyoda A."/>
            <person name="Suzuki Y."/>
            <person name="Arimoto A."/>
            <person name="Ishii H."/>
            <person name="Satoh N."/>
            <person name="Nishiyama T."/>
            <person name="Hasebe M."/>
            <person name="Maruyama T."/>
            <person name="Minagawa J."/>
            <person name="Obokata J."/>
            <person name="Shigenobu S."/>
        </authorList>
    </citation>
    <scope>NUCLEOTIDE SEQUENCE [LARGE SCALE GENOMIC DNA]</scope>
</reference>
<dbReference type="PANTHER" id="PTHR34415">
    <property type="entry name" value="INTEGRASE CATALYTIC DOMAIN-CONTAINING PROTEIN"/>
    <property type="match status" value="1"/>
</dbReference>
<dbReference type="EMBL" id="BMAT01002848">
    <property type="protein sequence ID" value="GFS15463.1"/>
    <property type="molecule type" value="Genomic_DNA"/>
</dbReference>
<dbReference type="PANTHER" id="PTHR34415:SF1">
    <property type="entry name" value="INTEGRASE CATALYTIC DOMAIN-CONTAINING PROTEIN"/>
    <property type="match status" value="1"/>
</dbReference>
<evidence type="ECO:0000313" key="2">
    <source>
        <dbReference type="Proteomes" id="UP000762676"/>
    </source>
</evidence>
<dbReference type="AlphaFoldDB" id="A0AAV4J0P1"/>
<gene>
    <name evidence="1" type="ORF">ElyMa_001449900</name>
</gene>
<name>A0AAV4J0P1_9GAST</name>
<comment type="caution">
    <text evidence="1">The sequence shown here is derived from an EMBL/GenBank/DDBJ whole genome shotgun (WGS) entry which is preliminary data.</text>
</comment>
<protein>
    <submittedName>
        <fullName evidence="1">Uncharacterized protein</fullName>
    </submittedName>
</protein>
<evidence type="ECO:0000313" key="1">
    <source>
        <dbReference type="EMBL" id="GFS15463.1"/>
    </source>
</evidence>